<evidence type="ECO:0000256" key="1">
    <source>
        <dbReference type="ARBA" id="ARBA00004370"/>
    </source>
</evidence>
<keyword evidence="5" id="KW-0249">Electron transport</keyword>
<dbReference type="PANTHER" id="PTHR12219">
    <property type="entry name" value="NADH-UBIQUINONE OXIDOREDUCTASE"/>
    <property type="match status" value="1"/>
</dbReference>
<sequence>MAEARIYLPAKSAMQSGRAGTREWVLEFVPAEAKRHDPLMGWISSGDTRLQLRLTFATLAEAEAHAQRLGLAYKIQPAHQRTIKPKAYADNFKYDRVRG</sequence>
<dbReference type="Proteomes" id="UP000278222">
    <property type="component" value="Unassembled WGS sequence"/>
</dbReference>
<keyword evidence="8" id="KW-1185">Reference proteome</keyword>
<dbReference type="InterPro" id="IPR038532">
    <property type="entry name" value="NDUFS4-like_sf"/>
</dbReference>
<dbReference type="RefSeq" id="WP_123689700.1">
    <property type="nucleotide sequence ID" value="NZ_AP019700.1"/>
</dbReference>
<dbReference type="AlphaFoldDB" id="A0A3N1MCE3"/>
<evidence type="ECO:0000256" key="2">
    <source>
        <dbReference type="ARBA" id="ARBA00022448"/>
    </source>
</evidence>
<protein>
    <submittedName>
        <fullName evidence="7">ETC complex I subunit-like protein</fullName>
    </submittedName>
</protein>
<keyword evidence="3" id="KW-0679">Respiratory chain</keyword>
<dbReference type="EMBL" id="RJKX01000013">
    <property type="protein sequence ID" value="ROQ00420.1"/>
    <property type="molecule type" value="Genomic_DNA"/>
</dbReference>
<comment type="caution">
    <text evidence="7">The sequence shown here is derived from an EMBL/GenBank/DDBJ whole genome shotgun (WGS) entry which is preliminary data.</text>
</comment>
<evidence type="ECO:0000256" key="3">
    <source>
        <dbReference type="ARBA" id="ARBA00022660"/>
    </source>
</evidence>
<proteinExistence type="predicted"/>
<comment type="subcellular location">
    <subcellularLocation>
        <location evidence="1">Membrane</location>
    </subcellularLocation>
</comment>
<gene>
    <name evidence="7" type="ORF">EDC65_2218</name>
</gene>
<dbReference type="InterPro" id="IPR006885">
    <property type="entry name" value="NADH_UbQ_FeS_4_mit-like"/>
</dbReference>
<accession>A0A3N1MCE3</accession>
<reference evidence="7 8" key="1">
    <citation type="submission" date="2018-11" db="EMBL/GenBank/DDBJ databases">
        <title>Genomic Encyclopedia of Type Strains, Phase IV (KMG-IV): sequencing the most valuable type-strain genomes for metagenomic binning, comparative biology and taxonomic classification.</title>
        <authorList>
            <person name="Goeker M."/>
        </authorList>
    </citation>
    <scope>NUCLEOTIDE SEQUENCE [LARGE SCALE GENOMIC DNA]</scope>
    <source>
        <strain evidence="7 8">DSM 5900</strain>
    </source>
</reference>
<organism evidence="7 8">
    <name type="scientific">Stella humosa</name>
    <dbReference type="NCBI Taxonomy" id="94"/>
    <lineage>
        <taxon>Bacteria</taxon>
        <taxon>Pseudomonadati</taxon>
        <taxon>Pseudomonadota</taxon>
        <taxon>Alphaproteobacteria</taxon>
        <taxon>Rhodospirillales</taxon>
        <taxon>Stellaceae</taxon>
        <taxon>Stella</taxon>
    </lineage>
</organism>
<dbReference type="Pfam" id="PF04800">
    <property type="entry name" value="NDUS4"/>
    <property type="match status" value="1"/>
</dbReference>
<evidence type="ECO:0000313" key="8">
    <source>
        <dbReference type="Proteomes" id="UP000278222"/>
    </source>
</evidence>
<keyword evidence="2" id="KW-0813">Transport</keyword>
<evidence type="ECO:0000256" key="4">
    <source>
        <dbReference type="ARBA" id="ARBA00022946"/>
    </source>
</evidence>
<evidence type="ECO:0000313" key="7">
    <source>
        <dbReference type="EMBL" id="ROQ00420.1"/>
    </source>
</evidence>
<name>A0A3N1MCE3_9PROT</name>
<dbReference type="PANTHER" id="PTHR12219:SF8">
    <property type="entry name" value="NADH DEHYDROGENASE [UBIQUINONE] IRON-SULFUR PROTEIN 4, MITOCHONDRIAL"/>
    <property type="match status" value="1"/>
</dbReference>
<dbReference type="GO" id="GO:0016020">
    <property type="term" value="C:membrane"/>
    <property type="evidence" value="ECO:0007669"/>
    <property type="project" value="UniProtKB-SubCell"/>
</dbReference>
<dbReference type="GO" id="GO:0022900">
    <property type="term" value="P:electron transport chain"/>
    <property type="evidence" value="ECO:0007669"/>
    <property type="project" value="InterPro"/>
</dbReference>
<keyword evidence="6" id="KW-0472">Membrane</keyword>
<keyword evidence="4" id="KW-0809">Transit peptide</keyword>
<dbReference type="OrthoDB" id="9799572at2"/>
<evidence type="ECO:0000256" key="6">
    <source>
        <dbReference type="ARBA" id="ARBA00023136"/>
    </source>
</evidence>
<dbReference type="Gene3D" id="3.30.160.190">
    <property type="entry name" value="atu1810 like domain"/>
    <property type="match status" value="1"/>
</dbReference>
<evidence type="ECO:0000256" key="5">
    <source>
        <dbReference type="ARBA" id="ARBA00022982"/>
    </source>
</evidence>